<sequence length="78" mass="8332">MNAFPLQQRRVLPQKALLCCWRGAAWLPGSPAAATKRCGRGVLSIDSRTSCGVDGEKPQGDEQVKAVTALLHRNGSAE</sequence>
<keyword evidence="2" id="KW-1185">Reference proteome</keyword>
<name>K0SJG0_THAOC</name>
<evidence type="ECO:0000313" key="2">
    <source>
        <dbReference type="Proteomes" id="UP000266841"/>
    </source>
</evidence>
<gene>
    <name evidence="1" type="ORF">THAOC_13642</name>
</gene>
<dbReference type="Proteomes" id="UP000266841">
    <property type="component" value="Unassembled WGS sequence"/>
</dbReference>
<evidence type="ECO:0000313" key="1">
    <source>
        <dbReference type="EMBL" id="EJK65485.1"/>
    </source>
</evidence>
<accession>K0SJG0</accession>
<reference evidence="1 2" key="1">
    <citation type="journal article" date="2012" name="Genome Biol.">
        <title>Genome and low-iron response of an oceanic diatom adapted to chronic iron limitation.</title>
        <authorList>
            <person name="Lommer M."/>
            <person name="Specht M."/>
            <person name="Roy A.S."/>
            <person name="Kraemer L."/>
            <person name="Andreson R."/>
            <person name="Gutowska M.A."/>
            <person name="Wolf J."/>
            <person name="Bergner S.V."/>
            <person name="Schilhabel M.B."/>
            <person name="Klostermeier U.C."/>
            <person name="Beiko R.G."/>
            <person name="Rosenstiel P."/>
            <person name="Hippler M."/>
            <person name="Laroche J."/>
        </authorList>
    </citation>
    <scope>NUCLEOTIDE SEQUENCE [LARGE SCALE GENOMIC DNA]</scope>
    <source>
        <strain evidence="1 2">CCMP1005</strain>
    </source>
</reference>
<dbReference type="AlphaFoldDB" id="K0SJG0"/>
<protein>
    <submittedName>
        <fullName evidence="1">Uncharacterized protein</fullName>
    </submittedName>
</protein>
<organism evidence="1 2">
    <name type="scientific">Thalassiosira oceanica</name>
    <name type="common">Marine diatom</name>
    <dbReference type="NCBI Taxonomy" id="159749"/>
    <lineage>
        <taxon>Eukaryota</taxon>
        <taxon>Sar</taxon>
        <taxon>Stramenopiles</taxon>
        <taxon>Ochrophyta</taxon>
        <taxon>Bacillariophyta</taxon>
        <taxon>Coscinodiscophyceae</taxon>
        <taxon>Thalassiosirophycidae</taxon>
        <taxon>Thalassiosirales</taxon>
        <taxon>Thalassiosiraceae</taxon>
        <taxon>Thalassiosira</taxon>
    </lineage>
</organism>
<dbReference type="EMBL" id="AGNL01015753">
    <property type="protein sequence ID" value="EJK65485.1"/>
    <property type="molecule type" value="Genomic_DNA"/>
</dbReference>
<proteinExistence type="predicted"/>
<comment type="caution">
    <text evidence="1">The sequence shown here is derived from an EMBL/GenBank/DDBJ whole genome shotgun (WGS) entry which is preliminary data.</text>
</comment>